<feature type="domain" description="F-box" evidence="2">
    <location>
        <begin position="1"/>
        <end position="44"/>
    </location>
</feature>
<dbReference type="InterPro" id="IPR001810">
    <property type="entry name" value="F-box_dom"/>
</dbReference>
<dbReference type="InterPro" id="IPR036047">
    <property type="entry name" value="F-box-like_dom_sf"/>
</dbReference>
<dbReference type="Proteomes" id="UP001473302">
    <property type="component" value="Unassembled WGS sequence"/>
</dbReference>
<dbReference type="CDD" id="cd09917">
    <property type="entry name" value="F-box_SF"/>
    <property type="match status" value="1"/>
</dbReference>
<evidence type="ECO:0000313" key="4">
    <source>
        <dbReference type="Proteomes" id="UP001473302"/>
    </source>
</evidence>
<dbReference type="Pfam" id="PF12937">
    <property type="entry name" value="F-box-like"/>
    <property type="match status" value="1"/>
</dbReference>
<proteinExistence type="predicted"/>
<evidence type="ECO:0000313" key="3">
    <source>
        <dbReference type="EMBL" id="GAA5816940.1"/>
    </source>
</evidence>
<dbReference type="Gene3D" id="1.20.1280.50">
    <property type="match status" value="1"/>
</dbReference>
<dbReference type="SUPFAM" id="SSF52047">
    <property type="entry name" value="RNI-like"/>
    <property type="match status" value="1"/>
</dbReference>
<feature type="compositionally biased region" description="Acidic residues" evidence="1">
    <location>
        <begin position="108"/>
        <end position="131"/>
    </location>
</feature>
<feature type="region of interest" description="Disordered" evidence="1">
    <location>
        <begin position="107"/>
        <end position="132"/>
    </location>
</feature>
<gene>
    <name evidence="3" type="ORF">MFLAVUS_010475</name>
</gene>
<protein>
    <recommendedName>
        <fullName evidence="2">F-box domain-containing protein</fullName>
    </recommendedName>
</protein>
<dbReference type="Gene3D" id="3.80.10.10">
    <property type="entry name" value="Ribonuclease Inhibitor"/>
    <property type="match status" value="1"/>
</dbReference>
<evidence type="ECO:0000256" key="1">
    <source>
        <dbReference type="SAM" id="MobiDB-lite"/>
    </source>
</evidence>
<reference evidence="3 4" key="1">
    <citation type="submission" date="2024-04" db="EMBL/GenBank/DDBJ databases">
        <title>genome sequences of Mucor flavus KT1a and Helicostylum pulchrum KT1b strains isolated from the surface of a dry-aged beef.</title>
        <authorList>
            <person name="Toyotome T."/>
            <person name="Hosono M."/>
            <person name="Torimaru M."/>
            <person name="Fukuda K."/>
            <person name="Mikami N."/>
        </authorList>
    </citation>
    <scope>NUCLEOTIDE SEQUENCE [LARGE SCALE GENOMIC DNA]</scope>
    <source>
        <strain evidence="3 4">KT1a</strain>
    </source>
</reference>
<sequence>MERLPRETFLQIASFLDFETRFQFACACKSWHDIVSNYNLYETVYIDKDHQAPISFFQKHKELGKTVRSLQVNGIGITFSHIKQWPHHFPNLLNFSLATAEVDVFSSDYEEEEEEEGEEEEEEEEGDEEFYEREGCFNQTSDVFQSWRRLESLSEFTKYVYTGSILSSGYFPNLTTIDLNFNVVPEESSDSVMDHLLIGLKNAPGLKYFKLIVAKLTLKKLDLLHHNAPSIEALILEDIALGEDGSTGDEFITKAVSQLKRLEMQGSRYSFYENEDISITDWLSYIAQKYPQIEVLKMNQFTPASIEYESNIIEIVQHCKQLKTFNVDVCHLSTNVLQAFDQTAIQLEKYSSQSQDLTELRNLSVSKQRHSVYRLDLVIPVGNTDLVEILGQFTGLTTINTYPSTDIDYAVGKLLQVPINTFLKQHKKLEFLSLSSCVIYVDQEQQKIEGIRSVLDTLEMEKVTVQSQSVFDFISNACTVVKVVILTARLKELRTTTKLNFDKHSLVYLKVYIEGHDLIELNQHGKKKEWYQLQKEEEKRIKYVQKQQEIKGTHTLAIEVNHAERIVFNLPRNPFVLF</sequence>
<keyword evidence="4" id="KW-1185">Reference proteome</keyword>
<comment type="caution">
    <text evidence="3">The sequence shown here is derived from an EMBL/GenBank/DDBJ whole genome shotgun (WGS) entry which is preliminary data.</text>
</comment>
<dbReference type="SUPFAM" id="SSF81383">
    <property type="entry name" value="F-box domain"/>
    <property type="match status" value="1"/>
</dbReference>
<dbReference type="PANTHER" id="PTHR38926">
    <property type="entry name" value="F-BOX DOMAIN CONTAINING PROTEIN, EXPRESSED"/>
    <property type="match status" value="1"/>
</dbReference>
<dbReference type="SMART" id="SM00256">
    <property type="entry name" value="FBOX"/>
    <property type="match status" value="1"/>
</dbReference>
<accession>A0ABP9ZCT6</accession>
<dbReference type="PROSITE" id="PS50181">
    <property type="entry name" value="FBOX"/>
    <property type="match status" value="1"/>
</dbReference>
<evidence type="ECO:0000259" key="2">
    <source>
        <dbReference type="PROSITE" id="PS50181"/>
    </source>
</evidence>
<name>A0ABP9ZCT6_9FUNG</name>
<dbReference type="InterPro" id="IPR032675">
    <property type="entry name" value="LRR_dom_sf"/>
</dbReference>
<dbReference type="PANTHER" id="PTHR38926:SF80">
    <property type="entry name" value="F-BOX DOMAIN, LEUCINE-RICH REPEAT DOMAIN SUPERFAMILY"/>
    <property type="match status" value="1"/>
</dbReference>
<organism evidence="3 4">
    <name type="scientific">Mucor flavus</name>
    <dbReference type="NCBI Taxonomy" id="439312"/>
    <lineage>
        <taxon>Eukaryota</taxon>
        <taxon>Fungi</taxon>
        <taxon>Fungi incertae sedis</taxon>
        <taxon>Mucoromycota</taxon>
        <taxon>Mucoromycotina</taxon>
        <taxon>Mucoromycetes</taxon>
        <taxon>Mucorales</taxon>
        <taxon>Mucorineae</taxon>
        <taxon>Mucoraceae</taxon>
        <taxon>Mucor</taxon>
    </lineage>
</organism>
<dbReference type="EMBL" id="BAABUK010000036">
    <property type="protein sequence ID" value="GAA5816940.1"/>
    <property type="molecule type" value="Genomic_DNA"/>
</dbReference>